<feature type="signal peptide" evidence="18">
    <location>
        <begin position="1"/>
        <end position="20"/>
    </location>
</feature>
<evidence type="ECO:0000256" key="15">
    <source>
        <dbReference type="ARBA" id="ARBA00071169"/>
    </source>
</evidence>
<dbReference type="Gene3D" id="3.90.730.10">
    <property type="entry name" value="Ribonuclease T2-like"/>
    <property type="match status" value="1"/>
</dbReference>
<dbReference type="GO" id="GO:0003723">
    <property type="term" value="F:RNA binding"/>
    <property type="evidence" value="ECO:0007669"/>
    <property type="project" value="InterPro"/>
</dbReference>
<reference evidence="20" key="1">
    <citation type="submission" date="2014-12" db="EMBL/GenBank/DDBJ databases">
        <title>Genome Sequence of Valsa Canker Pathogens Uncovers a Specific Adaption of Colonization on Woody Bark.</title>
        <authorList>
            <person name="Yin Z."/>
            <person name="Liu H."/>
            <person name="Gao X."/>
            <person name="Li Z."/>
            <person name="Song N."/>
            <person name="Ke X."/>
            <person name="Dai Q."/>
            <person name="Wu Y."/>
            <person name="Sun Y."/>
            <person name="Xu J.-R."/>
            <person name="Kang Z.K."/>
            <person name="Wang L."/>
            <person name="Huang L."/>
        </authorList>
    </citation>
    <scope>NUCLEOTIDE SEQUENCE [LARGE SCALE GENOMIC DNA]</scope>
    <source>
        <strain evidence="20">03-8</strain>
    </source>
</reference>
<evidence type="ECO:0000256" key="7">
    <source>
        <dbReference type="ARBA" id="ARBA00022722"/>
    </source>
</evidence>
<evidence type="ECO:0000256" key="1">
    <source>
        <dbReference type="ARBA" id="ARBA00004410"/>
    </source>
</evidence>
<proteinExistence type="inferred from homology"/>
<keyword evidence="7" id="KW-0540">Nuclease</keyword>
<keyword evidence="12" id="KW-0325">Glycoprotein</keyword>
<feature type="chain" id="PRO_5008267316" description="Ribonuclease T2-like" evidence="18">
    <location>
        <begin position="21"/>
        <end position="420"/>
    </location>
</feature>
<dbReference type="InterPro" id="IPR036430">
    <property type="entry name" value="RNase_T2-like_sf"/>
</dbReference>
<evidence type="ECO:0000256" key="2">
    <source>
        <dbReference type="ARBA" id="ARBA00004496"/>
    </source>
</evidence>
<name>A0A194W9J0_CYTMA</name>
<keyword evidence="6" id="KW-0926">Vacuole</keyword>
<organism evidence="20 21">
    <name type="scientific">Cytospora mali</name>
    <name type="common">Apple Valsa canker fungus</name>
    <name type="synonym">Valsa mali</name>
    <dbReference type="NCBI Taxonomy" id="578113"/>
    <lineage>
        <taxon>Eukaryota</taxon>
        <taxon>Fungi</taxon>
        <taxon>Dikarya</taxon>
        <taxon>Ascomycota</taxon>
        <taxon>Pezizomycotina</taxon>
        <taxon>Sordariomycetes</taxon>
        <taxon>Sordariomycetidae</taxon>
        <taxon>Diaporthales</taxon>
        <taxon>Cytosporaceae</taxon>
        <taxon>Cytospora</taxon>
    </lineage>
</organism>
<keyword evidence="8 18" id="KW-0732">Signal</keyword>
<dbReference type="GO" id="GO:0006401">
    <property type="term" value="P:RNA catabolic process"/>
    <property type="evidence" value="ECO:0007669"/>
    <property type="project" value="TreeGrafter"/>
</dbReference>
<dbReference type="OrthoDB" id="435754at2759"/>
<evidence type="ECO:0000256" key="18">
    <source>
        <dbReference type="SAM" id="SignalP"/>
    </source>
</evidence>
<evidence type="ECO:0000313" key="20">
    <source>
        <dbReference type="EMBL" id="KUI72745.1"/>
    </source>
</evidence>
<dbReference type="FunFam" id="3.90.730.10:FF:000004">
    <property type="entry name" value="Ribonuclease T2-like"/>
    <property type="match status" value="1"/>
</dbReference>
<evidence type="ECO:0000256" key="17">
    <source>
        <dbReference type="RuleBase" id="RU004328"/>
    </source>
</evidence>
<dbReference type="EC" id="4.6.1.19" evidence="4"/>
<evidence type="ECO:0000256" key="13">
    <source>
        <dbReference type="ARBA" id="ARBA00023239"/>
    </source>
</evidence>
<gene>
    <name evidence="20" type="ORF">VM1G_08302</name>
</gene>
<dbReference type="EMBL" id="CM003106">
    <property type="protein sequence ID" value="KUI72745.1"/>
    <property type="molecule type" value="Genomic_DNA"/>
</dbReference>
<evidence type="ECO:0000256" key="10">
    <source>
        <dbReference type="ARBA" id="ARBA00022801"/>
    </source>
</evidence>
<dbReference type="InterPro" id="IPR001568">
    <property type="entry name" value="RNase_T2-like"/>
</dbReference>
<keyword evidence="13" id="KW-0456">Lyase</keyword>
<dbReference type="InterPro" id="IPR033130">
    <property type="entry name" value="RNase_T2_His_AS_2"/>
</dbReference>
<dbReference type="CDD" id="cd01061">
    <property type="entry name" value="RNase_T2_euk"/>
    <property type="match status" value="1"/>
</dbReference>
<feature type="domain" description="RNase T2-like C-terminal" evidence="19">
    <location>
        <begin position="306"/>
        <end position="419"/>
    </location>
</feature>
<feature type="active site" evidence="16">
    <location>
        <position position="142"/>
    </location>
</feature>
<dbReference type="PROSITE" id="PS00530">
    <property type="entry name" value="RNASE_T2_1"/>
    <property type="match status" value="1"/>
</dbReference>
<dbReference type="AlphaFoldDB" id="A0A194W9J0"/>
<feature type="active site" evidence="16">
    <location>
        <position position="80"/>
    </location>
</feature>
<feature type="active site" evidence="16">
    <location>
        <position position="138"/>
    </location>
</feature>
<evidence type="ECO:0000256" key="14">
    <source>
        <dbReference type="ARBA" id="ARBA00025494"/>
    </source>
</evidence>
<dbReference type="PANTHER" id="PTHR11240:SF22">
    <property type="entry name" value="RIBONUCLEASE T2"/>
    <property type="match status" value="1"/>
</dbReference>
<dbReference type="Pfam" id="PF00445">
    <property type="entry name" value="Ribonuclease_T2"/>
    <property type="match status" value="1"/>
</dbReference>
<comment type="similarity">
    <text evidence="3 17">Belongs to the RNase T2 family.</text>
</comment>
<evidence type="ECO:0000313" key="21">
    <source>
        <dbReference type="Proteomes" id="UP000078559"/>
    </source>
</evidence>
<keyword evidence="9" id="KW-0255">Endonuclease</keyword>
<dbReference type="SMR" id="A0A194W9J0"/>
<dbReference type="InterPro" id="IPR033697">
    <property type="entry name" value="Ribonuclease_T2_eukaryotic"/>
</dbReference>
<comment type="subcellular location">
    <subcellularLocation>
        <location evidence="2">Cytoplasm</location>
    </subcellularLocation>
    <subcellularLocation>
        <location evidence="1">Vacuole lumen</location>
    </subcellularLocation>
</comment>
<keyword evidence="11" id="KW-1015">Disulfide bond</keyword>
<evidence type="ECO:0000256" key="11">
    <source>
        <dbReference type="ARBA" id="ARBA00023157"/>
    </source>
</evidence>
<accession>A0A194W9J0</accession>
<evidence type="ECO:0000256" key="6">
    <source>
        <dbReference type="ARBA" id="ARBA00022554"/>
    </source>
</evidence>
<evidence type="ECO:0000256" key="9">
    <source>
        <dbReference type="ARBA" id="ARBA00022759"/>
    </source>
</evidence>
<sequence>MAISTFALLAPLIALPLVSADTGASIFKKRETCSKSVESCSTAASSASSCCVNKPGGLLLQTQFWDTDPVTGPANSWTIHGLWPDNCDGTYSEDCDSSRDYTDLTELIEKYGSTSLLDYMNTYWLSDDESNEKFWEHEWSTHGTCVSTLDPDCYTDYETGEEAVDFFQVVVDLFKTLDTYSVLSDAGIVPSNSKTYTSDEIISAISASFGKDPVIICSSSTLSQIYYGFYATGPLTDADFVPTTITGSSSSCPDSGIKYPVKSGATSVSTVATATSTSARKTTTATKTTTVKTTSTSSTATATGSSVSGSGYWYTYYDGSQDGCLISYGTWYIGGTCATYHATSSGSGFTMTTSKGDCGVVDGAISCGDGVSSSTFSVIDGLLAYNGQTTFYSSEVPSGSEQAEIYTSDKSVSVTFEWSP</sequence>
<evidence type="ECO:0000259" key="19">
    <source>
        <dbReference type="Pfam" id="PF25488"/>
    </source>
</evidence>
<evidence type="ECO:0000256" key="3">
    <source>
        <dbReference type="ARBA" id="ARBA00007469"/>
    </source>
</evidence>
<evidence type="ECO:0000256" key="12">
    <source>
        <dbReference type="ARBA" id="ARBA00023180"/>
    </source>
</evidence>
<keyword evidence="10" id="KW-0378">Hydrolase</keyword>
<evidence type="ECO:0000256" key="5">
    <source>
        <dbReference type="ARBA" id="ARBA00022490"/>
    </source>
</evidence>
<dbReference type="GO" id="GO:0016787">
    <property type="term" value="F:hydrolase activity"/>
    <property type="evidence" value="ECO:0007669"/>
    <property type="project" value="UniProtKB-KW"/>
</dbReference>
<evidence type="ECO:0000256" key="4">
    <source>
        <dbReference type="ARBA" id="ARBA00012571"/>
    </source>
</evidence>
<dbReference type="Proteomes" id="UP000078559">
    <property type="component" value="Chromosome 9"/>
</dbReference>
<dbReference type="GO" id="GO:0005576">
    <property type="term" value="C:extracellular region"/>
    <property type="evidence" value="ECO:0007669"/>
    <property type="project" value="TreeGrafter"/>
</dbReference>
<dbReference type="Pfam" id="PF25488">
    <property type="entry name" value="RNaseT2L_C"/>
    <property type="match status" value="1"/>
</dbReference>
<evidence type="ECO:0000256" key="16">
    <source>
        <dbReference type="PIRSR" id="PIRSR633697-1"/>
    </source>
</evidence>
<dbReference type="PROSITE" id="PS00531">
    <property type="entry name" value="RNASE_T2_2"/>
    <property type="match status" value="1"/>
</dbReference>
<keyword evidence="21" id="KW-1185">Reference proteome</keyword>
<keyword evidence="5" id="KW-0963">Cytoplasm</keyword>
<protein>
    <recommendedName>
        <fullName evidence="15">Ribonuclease T2-like</fullName>
        <ecNumber evidence="4">4.6.1.19</ecNumber>
    </recommendedName>
</protein>
<dbReference type="PANTHER" id="PTHR11240">
    <property type="entry name" value="RIBONUCLEASE T2"/>
    <property type="match status" value="1"/>
</dbReference>
<dbReference type="GO" id="GO:0005775">
    <property type="term" value="C:vacuolar lumen"/>
    <property type="evidence" value="ECO:0007669"/>
    <property type="project" value="UniProtKB-SubCell"/>
</dbReference>
<comment type="function">
    <text evidence="14">Rnase which modulates cell survival under stress conditions. Released from the vacuole to the cytoplasm during stress to promote tRNA and rRNA cleavage and to activate separately a downstream pathway that promotes cell death. Involved in cell size, vacuolar morphology and growth at high temperatures and high salt concentration.</text>
</comment>
<dbReference type="InterPro" id="IPR057328">
    <property type="entry name" value="RNaseT2L_C"/>
</dbReference>
<evidence type="ECO:0000256" key="8">
    <source>
        <dbReference type="ARBA" id="ARBA00022729"/>
    </source>
</evidence>
<dbReference type="SUPFAM" id="SSF55895">
    <property type="entry name" value="Ribonuclease Rh-like"/>
    <property type="match status" value="1"/>
</dbReference>
<dbReference type="GO" id="GO:0033897">
    <property type="term" value="F:ribonuclease T2 activity"/>
    <property type="evidence" value="ECO:0007669"/>
    <property type="project" value="UniProtKB-EC"/>
</dbReference>
<dbReference type="InterPro" id="IPR018188">
    <property type="entry name" value="RNase_T2_His_AS_1"/>
</dbReference>